<gene>
    <name evidence="2" type="ORF">GK011_05325</name>
    <name evidence="3" type="ORF">GN242_07735</name>
</gene>
<evidence type="ECO:0000313" key="2">
    <source>
        <dbReference type="EMBL" id="MTD26366.1"/>
    </source>
</evidence>
<feature type="domain" description="Transcription regulator PadR N-terminal" evidence="1">
    <location>
        <begin position="11"/>
        <end position="81"/>
    </location>
</feature>
<accession>A0A6I6ES62</accession>
<dbReference type="KEGG" id="erwi:GN242_07735"/>
<evidence type="ECO:0000259" key="1">
    <source>
        <dbReference type="Pfam" id="PF03551"/>
    </source>
</evidence>
<dbReference type="EMBL" id="WLZX01000001">
    <property type="protein sequence ID" value="MTD26366.1"/>
    <property type="molecule type" value="Genomic_DNA"/>
</dbReference>
<protein>
    <submittedName>
        <fullName evidence="3">PadR family transcriptional regulator</fullName>
    </submittedName>
</protein>
<dbReference type="PANTHER" id="PTHR43252">
    <property type="entry name" value="TRANSCRIPTIONAL REGULATOR YQJI"/>
    <property type="match status" value="1"/>
</dbReference>
<evidence type="ECO:0000313" key="5">
    <source>
        <dbReference type="Proteomes" id="UP000480164"/>
    </source>
</evidence>
<dbReference type="InterPro" id="IPR005149">
    <property type="entry name" value="Tscrpt_reg_PadR_N"/>
</dbReference>
<organism evidence="3 4">
    <name type="scientific">Erwinia sorbitola</name>
    <dbReference type="NCBI Taxonomy" id="2681984"/>
    <lineage>
        <taxon>Bacteria</taxon>
        <taxon>Pseudomonadati</taxon>
        <taxon>Pseudomonadota</taxon>
        <taxon>Gammaproteobacteria</taxon>
        <taxon>Enterobacterales</taxon>
        <taxon>Erwiniaceae</taxon>
        <taxon>Erwinia</taxon>
    </lineage>
</organism>
<evidence type="ECO:0000313" key="3">
    <source>
        <dbReference type="EMBL" id="QGU89661.1"/>
    </source>
</evidence>
<proteinExistence type="predicted"/>
<reference evidence="2 5" key="1">
    <citation type="submission" date="2019-11" db="EMBL/GenBank/DDBJ databases">
        <title>Erwinia sp. nov., isolated from feces of birds in Tibet plateau of China.</title>
        <authorList>
            <person name="Ge Y."/>
        </authorList>
    </citation>
    <scope>NUCLEOTIDE SEQUENCE [LARGE SCALE GENOMIC DNA]</scope>
    <source>
        <strain evidence="2 5">J316</strain>
    </source>
</reference>
<dbReference type="EMBL" id="CP046509">
    <property type="protein sequence ID" value="QGU89661.1"/>
    <property type="molecule type" value="Genomic_DNA"/>
</dbReference>
<dbReference type="SUPFAM" id="SSF46785">
    <property type="entry name" value="Winged helix' DNA-binding domain"/>
    <property type="match status" value="1"/>
</dbReference>
<sequence length="150" mass="16740">MLDASDIRLLLLHFLSINPAHGYELIKAVEDLSKGEYSPSPGIIYPNLQLLEEMEYIAVVDALATRKAYRLEAKGEEQLQQHAQGLTAIIQRLSTLAVLVNNRSLPDVERAIHNMKTALNFRLSQEGISQETLFAIVDALDDAAKKIERS</sequence>
<dbReference type="AlphaFoldDB" id="A0A6I6ES62"/>
<reference evidence="3 4" key="2">
    <citation type="submission" date="2019-12" db="EMBL/GenBank/DDBJ databases">
        <title>Erwinia sp. nov., isolated from droppings of birds in the Qinghai-Tiebt plateau of China.</title>
        <authorList>
            <person name="Ge Y."/>
        </authorList>
    </citation>
    <scope>NUCLEOTIDE SEQUENCE [LARGE SCALE GENOMIC DNA]</scope>
    <source>
        <strain evidence="3 4">J780</strain>
    </source>
</reference>
<accession>A0A6L6GL63</accession>
<dbReference type="Pfam" id="PF03551">
    <property type="entry name" value="PadR"/>
    <property type="match status" value="1"/>
</dbReference>
<dbReference type="InterPro" id="IPR036388">
    <property type="entry name" value="WH-like_DNA-bd_sf"/>
</dbReference>
<dbReference type="PANTHER" id="PTHR43252:SF7">
    <property type="entry name" value="TRANSCRIPTIONAL REGULATOR YQJI"/>
    <property type="match status" value="1"/>
</dbReference>
<name>A0A6I6ES62_9GAMM</name>
<dbReference type="InterPro" id="IPR036390">
    <property type="entry name" value="WH_DNA-bd_sf"/>
</dbReference>
<evidence type="ECO:0000313" key="4">
    <source>
        <dbReference type="Proteomes" id="UP000424752"/>
    </source>
</evidence>
<keyword evidence="5" id="KW-1185">Reference proteome</keyword>
<dbReference type="Proteomes" id="UP000480164">
    <property type="component" value="Unassembled WGS sequence"/>
</dbReference>
<dbReference type="Gene3D" id="1.10.10.10">
    <property type="entry name" value="Winged helix-like DNA-binding domain superfamily/Winged helix DNA-binding domain"/>
    <property type="match status" value="1"/>
</dbReference>
<dbReference type="Proteomes" id="UP000424752">
    <property type="component" value="Chromosome"/>
</dbReference>